<feature type="domain" description="Translation initiation factor 3 C-terminal" evidence="8">
    <location>
        <begin position="105"/>
        <end position="188"/>
    </location>
</feature>
<organism evidence="10 11">
    <name type="scientific">Actomonas aquatica</name>
    <dbReference type="NCBI Taxonomy" id="2866162"/>
    <lineage>
        <taxon>Bacteria</taxon>
        <taxon>Pseudomonadati</taxon>
        <taxon>Verrucomicrobiota</taxon>
        <taxon>Opitutia</taxon>
        <taxon>Opitutales</taxon>
        <taxon>Opitutaceae</taxon>
        <taxon>Actomonas</taxon>
    </lineage>
</organism>
<dbReference type="Gene3D" id="3.10.20.80">
    <property type="entry name" value="Translation initiation factor 3 (IF-3), N-terminal domain"/>
    <property type="match status" value="1"/>
</dbReference>
<feature type="region of interest" description="Disordered" evidence="7">
    <location>
        <begin position="188"/>
        <end position="227"/>
    </location>
</feature>
<evidence type="ECO:0000256" key="2">
    <source>
        <dbReference type="ARBA" id="ARBA00022540"/>
    </source>
</evidence>
<keyword evidence="3 4" id="KW-0648">Protein biosynthesis</keyword>
<accession>A0ABZ1CC16</accession>
<dbReference type="PANTHER" id="PTHR10938">
    <property type="entry name" value="TRANSLATION INITIATION FACTOR IF-3"/>
    <property type="match status" value="1"/>
</dbReference>
<dbReference type="PROSITE" id="PS00938">
    <property type="entry name" value="IF3"/>
    <property type="match status" value="1"/>
</dbReference>
<comment type="subunit">
    <text evidence="4 6">Monomer.</text>
</comment>
<dbReference type="SUPFAM" id="SSF54364">
    <property type="entry name" value="Translation initiation factor IF3, N-terminal domain"/>
    <property type="match status" value="1"/>
</dbReference>
<evidence type="ECO:0000256" key="7">
    <source>
        <dbReference type="SAM" id="MobiDB-lite"/>
    </source>
</evidence>
<sequence>MATSFSFGGGKRRGGRNFRRNNDPYAHIRRNQRIRVPEIRVISPEGKQLGVLPTEKALTLAQQFNLDLVEVAPQARPPVCRIMDFGKYVYEESKKSSHSKSTASKIKEVELSPRIDDHDLVTKLRHAEEFLNEGAKVKLRLKFRGREMAHTEIGFQVMTRAIEELVGMGHADSEPKLNGRQINVMMTPHPANKRKLKYYTPKAKGPAPDEHKSSGDAPADDEASDES</sequence>
<evidence type="ECO:0000256" key="1">
    <source>
        <dbReference type="ARBA" id="ARBA00005439"/>
    </source>
</evidence>
<dbReference type="InterPro" id="IPR019814">
    <property type="entry name" value="Translation_initiation_fac_3_N"/>
</dbReference>
<proteinExistence type="inferred from homology"/>
<evidence type="ECO:0000313" key="10">
    <source>
        <dbReference type="EMBL" id="WRQ89216.1"/>
    </source>
</evidence>
<dbReference type="Pfam" id="PF00707">
    <property type="entry name" value="IF3_C"/>
    <property type="match status" value="1"/>
</dbReference>
<dbReference type="Pfam" id="PF05198">
    <property type="entry name" value="IF3_N"/>
    <property type="match status" value="1"/>
</dbReference>
<reference evidence="10 11" key="1">
    <citation type="submission" date="2023-12" db="EMBL/GenBank/DDBJ databases">
        <title>Description of an unclassified Opitutus bacterium of Verrucomicrobiota.</title>
        <authorList>
            <person name="Zhang D.-F."/>
        </authorList>
    </citation>
    <scope>NUCLEOTIDE SEQUENCE [LARGE SCALE GENOMIC DNA]</scope>
    <source>
        <strain evidence="10 11">WL0086</strain>
    </source>
</reference>
<dbReference type="InterPro" id="IPR001288">
    <property type="entry name" value="Translation_initiation_fac_3"/>
</dbReference>
<evidence type="ECO:0000256" key="4">
    <source>
        <dbReference type="HAMAP-Rule" id="MF_00080"/>
    </source>
</evidence>
<keyword evidence="11" id="KW-1185">Reference proteome</keyword>
<keyword evidence="2 4" id="KW-0396">Initiation factor</keyword>
<dbReference type="Proteomes" id="UP000738431">
    <property type="component" value="Chromosome"/>
</dbReference>
<dbReference type="InterPro" id="IPR036787">
    <property type="entry name" value="T_IF-3_N_sf"/>
</dbReference>
<evidence type="ECO:0000259" key="8">
    <source>
        <dbReference type="Pfam" id="PF00707"/>
    </source>
</evidence>
<dbReference type="RefSeq" id="WP_221031083.1">
    <property type="nucleotide sequence ID" value="NZ_CP139781.1"/>
</dbReference>
<evidence type="ECO:0000256" key="3">
    <source>
        <dbReference type="ARBA" id="ARBA00022917"/>
    </source>
</evidence>
<feature type="compositionally biased region" description="Acidic residues" evidence="7">
    <location>
        <begin position="218"/>
        <end position="227"/>
    </location>
</feature>
<dbReference type="InterPro" id="IPR019815">
    <property type="entry name" value="Translation_initiation_fac_3_C"/>
</dbReference>
<dbReference type="HAMAP" id="MF_00080">
    <property type="entry name" value="IF_3"/>
    <property type="match status" value="1"/>
</dbReference>
<dbReference type="EMBL" id="CP139781">
    <property type="protein sequence ID" value="WRQ89216.1"/>
    <property type="molecule type" value="Genomic_DNA"/>
</dbReference>
<gene>
    <name evidence="4 10" type="primary">infC</name>
    <name evidence="10" type="ORF">K1X11_007335</name>
</gene>
<feature type="region of interest" description="Disordered" evidence="7">
    <location>
        <begin position="1"/>
        <end position="26"/>
    </location>
</feature>
<comment type="similarity">
    <text evidence="1 4 6">Belongs to the IF-3 family.</text>
</comment>
<feature type="domain" description="Translation initiation factor 3 N-terminal" evidence="9">
    <location>
        <begin position="31"/>
        <end position="97"/>
    </location>
</feature>
<dbReference type="InterPro" id="IPR036788">
    <property type="entry name" value="T_IF-3_C_sf"/>
</dbReference>
<protein>
    <recommendedName>
        <fullName evidence="4 5">Translation initiation factor IF-3</fullName>
    </recommendedName>
</protein>
<keyword evidence="4" id="KW-0963">Cytoplasm</keyword>
<feature type="compositionally biased region" description="Basic residues" evidence="7">
    <location>
        <begin position="10"/>
        <end position="19"/>
    </location>
</feature>
<comment type="function">
    <text evidence="4 6">IF-3 binds to the 30S ribosomal subunit and shifts the equilibrium between 70S ribosomes and their 50S and 30S subunits in favor of the free subunits, thus enhancing the availability of 30S subunits on which protein synthesis initiation begins.</text>
</comment>
<dbReference type="InterPro" id="IPR019813">
    <property type="entry name" value="Translation_initiation_fac3_CS"/>
</dbReference>
<evidence type="ECO:0000313" key="11">
    <source>
        <dbReference type="Proteomes" id="UP000738431"/>
    </source>
</evidence>
<dbReference type="Gene3D" id="3.30.110.10">
    <property type="entry name" value="Translation initiation factor 3 (IF-3), C-terminal domain"/>
    <property type="match status" value="1"/>
</dbReference>
<comment type="subcellular location">
    <subcellularLocation>
        <location evidence="4 6">Cytoplasm</location>
    </subcellularLocation>
</comment>
<evidence type="ECO:0000256" key="5">
    <source>
        <dbReference type="NCBIfam" id="TIGR00168"/>
    </source>
</evidence>
<dbReference type="NCBIfam" id="TIGR00168">
    <property type="entry name" value="infC"/>
    <property type="match status" value="1"/>
</dbReference>
<dbReference type="PANTHER" id="PTHR10938:SF0">
    <property type="entry name" value="TRANSLATION INITIATION FACTOR IF-3, MITOCHONDRIAL"/>
    <property type="match status" value="1"/>
</dbReference>
<evidence type="ECO:0000259" key="9">
    <source>
        <dbReference type="Pfam" id="PF05198"/>
    </source>
</evidence>
<dbReference type="SUPFAM" id="SSF55200">
    <property type="entry name" value="Translation initiation factor IF3, C-terminal domain"/>
    <property type="match status" value="1"/>
</dbReference>
<evidence type="ECO:0000256" key="6">
    <source>
        <dbReference type="RuleBase" id="RU000646"/>
    </source>
</evidence>
<name>A0ABZ1CC16_9BACT</name>
<dbReference type="GO" id="GO:0003743">
    <property type="term" value="F:translation initiation factor activity"/>
    <property type="evidence" value="ECO:0007669"/>
    <property type="project" value="UniProtKB-KW"/>
</dbReference>